<dbReference type="InterPro" id="IPR011701">
    <property type="entry name" value="MFS"/>
</dbReference>
<gene>
    <name evidence="8" type="ORF">B0A52_00319</name>
</gene>
<keyword evidence="2" id="KW-0813">Transport</keyword>
<name>A0A438NJS4_EXOME</name>
<feature type="transmembrane region" description="Helical" evidence="6">
    <location>
        <begin position="458"/>
        <end position="478"/>
    </location>
</feature>
<feature type="transmembrane region" description="Helical" evidence="6">
    <location>
        <begin position="389"/>
        <end position="406"/>
    </location>
</feature>
<evidence type="ECO:0000259" key="7">
    <source>
        <dbReference type="PROSITE" id="PS50850"/>
    </source>
</evidence>
<comment type="subcellular location">
    <subcellularLocation>
        <location evidence="1">Membrane</location>
        <topology evidence="1">Multi-pass membrane protein</topology>
    </subcellularLocation>
</comment>
<evidence type="ECO:0000256" key="4">
    <source>
        <dbReference type="ARBA" id="ARBA00022989"/>
    </source>
</evidence>
<evidence type="ECO:0000313" key="8">
    <source>
        <dbReference type="EMBL" id="RVX75962.1"/>
    </source>
</evidence>
<proteinExistence type="predicted"/>
<dbReference type="PROSITE" id="PS50850">
    <property type="entry name" value="MFS"/>
    <property type="match status" value="1"/>
</dbReference>
<feature type="transmembrane region" description="Helical" evidence="6">
    <location>
        <begin position="65"/>
        <end position="84"/>
    </location>
</feature>
<dbReference type="EMBL" id="NAJM01000001">
    <property type="protein sequence ID" value="RVX75962.1"/>
    <property type="molecule type" value="Genomic_DNA"/>
</dbReference>
<feature type="transmembrane region" description="Helical" evidence="6">
    <location>
        <begin position="364"/>
        <end position="383"/>
    </location>
</feature>
<protein>
    <recommendedName>
        <fullName evidence="7">Major facilitator superfamily (MFS) profile domain-containing protein</fullName>
    </recommendedName>
</protein>
<dbReference type="Pfam" id="PF07690">
    <property type="entry name" value="MFS_1"/>
    <property type="match status" value="1"/>
</dbReference>
<feature type="transmembrane region" description="Helical" evidence="6">
    <location>
        <begin position="426"/>
        <end position="446"/>
    </location>
</feature>
<dbReference type="Proteomes" id="UP000288859">
    <property type="component" value="Unassembled WGS sequence"/>
</dbReference>
<feature type="domain" description="Major facilitator superfamily (MFS) profile" evidence="7">
    <location>
        <begin position="66"/>
        <end position="483"/>
    </location>
</feature>
<dbReference type="FunFam" id="1.20.1250.20:FF:000013">
    <property type="entry name" value="MFS general substrate transporter"/>
    <property type="match status" value="1"/>
</dbReference>
<dbReference type="SUPFAM" id="SSF103473">
    <property type="entry name" value="MFS general substrate transporter"/>
    <property type="match status" value="1"/>
</dbReference>
<keyword evidence="4 6" id="KW-1133">Transmembrane helix</keyword>
<sequence length="516" mass="56954">MAVDQKHTNDGAEHLSTTDLKANLALNDFHEAAEQGRTATDNYGNVIVAFDADAEKRLRHKIDRYVAPNAMIIYLLCFLDRINIGNARIANLEADLDMHGLDYNRLLAIFFVAYIVFEIPANMLCKVVGPGWFMPAAVVLFGVLTLATGYVNSLGAAYAVRFLLGIAEAGVLPGLSYYLSRWYRRSELTFRISLYMVMSPLAGGLGGLLASAILTLDNFAGLREWRMIFAVEGIITIGVGVITFFTMTDRPETARWLSQDEKDLAISRIKSERISTTELVDKLNRRKIWMGIISPVSLVGFFTFLFAGVTVQGISIFLPTIIRTIYPGTSVVHQQLRTVPPYAVGCAFALGLPYLSYRINRRQVFFLFSGPVLIIAYAMFLGTDTSQPQVRYGATFLIALGSFPLGTFNNAQPAANSVSDTARNAALGFVNFGGHLGDLISTWSYLPFDAPNFPIGNGLNVGTSSGILLLSIGLIAFMKWDNKRRDGRDVDAELAGKSQGEIQDLEWRHPGFRWRP</sequence>
<dbReference type="GO" id="GO:0022857">
    <property type="term" value="F:transmembrane transporter activity"/>
    <property type="evidence" value="ECO:0007669"/>
    <property type="project" value="InterPro"/>
</dbReference>
<feature type="transmembrane region" description="Helical" evidence="6">
    <location>
        <begin position="158"/>
        <end position="180"/>
    </location>
</feature>
<keyword evidence="5 6" id="KW-0472">Membrane</keyword>
<dbReference type="Gene3D" id="1.20.1250.20">
    <property type="entry name" value="MFS general substrate transporter like domains"/>
    <property type="match status" value="2"/>
</dbReference>
<evidence type="ECO:0000256" key="3">
    <source>
        <dbReference type="ARBA" id="ARBA00022692"/>
    </source>
</evidence>
<evidence type="ECO:0000256" key="6">
    <source>
        <dbReference type="SAM" id="Phobius"/>
    </source>
</evidence>
<evidence type="ECO:0000313" key="9">
    <source>
        <dbReference type="Proteomes" id="UP000288859"/>
    </source>
</evidence>
<feature type="transmembrane region" description="Helical" evidence="6">
    <location>
        <begin position="104"/>
        <end position="125"/>
    </location>
</feature>
<feature type="transmembrane region" description="Helical" evidence="6">
    <location>
        <begin position="192"/>
        <end position="215"/>
    </location>
</feature>
<feature type="transmembrane region" description="Helical" evidence="6">
    <location>
        <begin position="292"/>
        <end position="319"/>
    </location>
</feature>
<dbReference type="AlphaFoldDB" id="A0A438NJS4"/>
<dbReference type="PANTHER" id="PTHR43791">
    <property type="entry name" value="PERMEASE-RELATED"/>
    <property type="match status" value="1"/>
</dbReference>
<evidence type="ECO:0000256" key="1">
    <source>
        <dbReference type="ARBA" id="ARBA00004141"/>
    </source>
</evidence>
<feature type="transmembrane region" description="Helical" evidence="6">
    <location>
        <begin position="227"/>
        <end position="247"/>
    </location>
</feature>
<dbReference type="FunFam" id="1.20.1250.20:FF:000018">
    <property type="entry name" value="MFS transporter permease"/>
    <property type="match status" value="1"/>
</dbReference>
<dbReference type="VEuPathDB" id="FungiDB:PV10_01673"/>
<dbReference type="InterPro" id="IPR036259">
    <property type="entry name" value="MFS_trans_sf"/>
</dbReference>
<dbReference type="GO" id="GO:0016020">
    <property type="term" value="C:membrane"/>
    <property type="evidence" value="ECO:0007669"/>
    <property type="project" value="UniProtKB-SubCell"/>
</dbReference>
<dbReference type="InterPro" id="IPR020846">
    <property type="entry name" value="MFS_dom"/>
</dbReference>
<comment type="caution">
    <text evidence="8">The sequence shown here is derived from an EMBL/GenBank/DDBJ whole genome shotgun (WGS) entry which is preliminary data.</text>
</comment>
<reference evidence="8 9" key="1">
    <citation type="submission" date="2017-03" db="EMBL/GenBank/DDBJ databases">
        <title>Genomes of endolithic fungi from Antarctica.</title>
        <authorList>
            <person name="Coleine C."/>
            <person name="Masonjones S."/>
            <person name="Stajich J.E."/>
        </authorList>
    </citation>
    <scope>NUCLEOTIDE SEQUENCE [LARGE SCALE GENOMIC DNA]</scope>
    <source>
        <strain evidence="8 9">CCFEE 6314</strain>
    </source>
</reference>
<evidence type="ECO:0000256" key="2">
    <source>
        <dbReference type="ARBA" id="ARBA00022448"/>
    </source>
</evidence>
<dbReference type="OrthoDB" id="2985014at2759"/>
<dbReference type="PANTHER" id="PTHR43791:SF48">
    <property type="entry name" value="TRANSPORTER, PUTATIVE (AFU_ORTHOLOGUE AFUA_4G01000)-RELATED"/>
    <property type="match status" value="1"/>
</dbReference>
<keyword evidence="3 6" id="KW-0812">Transmembrane</keyword>
<accession>A0A438NJS4</accession>
<evidence type="ECO:0000256" key="5">
    <source>
        <dbReference type="ARBA" id="ARBA00023136"/>
    </source>
</evidence>
<feature type="transmembrane region" description="Helical" evidence="6">
    <location>
        <begin position="132"/>
        <end position="152"/>
    </location>
</feature>
<feature type="transmembrane region" description="Helical" evidence="6">
    <location>
        <begin position="339"/>
        <end position="357"/>
    </location>
</feature>
<organism evidence="8 9">
    <name type="scientific">Exophiala mesophila</name>
    <name type="common">Black yeast-like fungus</name>
    <dbReference type="NCBI Taxonomy" id="212818"/>
    <lineage>
        <taxon>Eukaryota</taxon>
        <taxon>Fungi</taxon>
        <taxon>Dikarya</taxon>
        <taxon>Ascomycota</taxon>
        <taxon>Pezizomycotina</taxon>
        <taxon>Eurotiomycetes</taxon>
        <taxon>Chaetothyriomycetidae</taxon>
        <taxon>Chaetothyriales</taxon>
        <taxon>Herpotrichiellaceae</taxon>
        <taxon>Exophiala</taxon>
    </lineage>
</organism>